<name>A0A4V1NUX5_9BACT</name>
<gene>
    <name evidence="2" type="ORF">ESZ00_17155</name>
</gene>
<dbReference type="RefSeq" id="WP_129209579.1">
    <property type="nucleotide sequence ID" value="NZ_BMGU01000002.1"/>
</dbReference>
<keyword evidence="3" id="KW-1185">Reference proteome</keyword>
<dbReference type="OrthoDB" id="118424at2"/>
<evidence type="ECO:0000313" key="2">
    <source>
        <dbReference type="EMBL" id="RXS93774.1"/>
    </source>
</evidence>
<comment type="caution">
    <text evidence="2">The sequence shown here is derived from an EMBL/GenBank/DDBJ whole genome shotgun (WGS) entry which is preliminary data.</text>
</comment>
<dbReference type="Proteomes" id="UP000290253">
    <property type="component" value="Unassembled WGS sequence"/>
</dbReference>
<dbReference type="EMBL" id="SDMK01000004">
    <property type="protein sequence ID" value="RXS93774.1"/>
    <property type="molecule type" value="Genomic_DNA"/>
</dbReference>
<sequence>MLYRAVILVLLSFFTHPVRAEQFPAPDPAEACSPSHLKESVLVSGVTFRSYLDDQSGQACLRILDANRMVFQRTNDNDGHFDLGQKASDDGSIQAIPNGTDITGLGRPDMLVSLWTGGAHCCRVDYVFELRPQFRLIAELDARDSDTAHFEAIDGHYDYFASDWSFAYWHSSFAGSPVAPVVLTYSEAPGQKAGFHLALDRMKQPAPSAAEWADALAQVRQELKRDNSGMANELPGVLWNEVLNLIYSGHPRLAWKFLEAAGPKAQQGNNPSLEDFCSTLKTSPYWPDLQPLLQNGTGHPGLKLACTGKLSKTGTVPLVP</sequence>
<dbReference type="AlphaFoldDB" id="A0A4V1NUX5"/>
<reference evidence="2 3" key="1">
    <citation type="journal article" date="2016" name="Int. J. Syst. Evol. Microbiol.">
        <title>Acidipila dinghuensis sp. nov., an acidobacterium isolated from forest soil.</title>
        <authorList>
            <person name="Jiang Y.W."/>
            <person name="Wang J."/>
            <person name="Chen M.H."/>
            <person name="Lv Y.Y."/>
            <person name="Qiu L.H."/>
        </authorList>
    </citation>
    <scope>NUCLEOTIDE SEQUENCE [LARGE SCALE GENOMIC DNA]</scope>
    <source>
        <strain evidence="2 3">DHOF10</strain>
    </source>
</reference>
<feature type="chain" id="PRO_5020716564" evidence="1">
    <location>
        <begin position="21"/>
        <end position="320"/>
    </location>
</feature>
<evidence type="ECO:0000256" key="1">
    <source>
        <dbReference type="SAM" id="SignalP"/>
    </source>
</evidence>
<organism evidence="2 3">
    <name type="scientific">Silvibacterium dinghuense</name>
    <dbReference type="NCBI Taxonomy" id="1560006"/>
    <lineage>
        <taxon>Bacteria</taxon>
        <taxon>Pseudomonadati</taxon>
        <taxon>Acidobacteriota</taxon>
        <taxon>Terriglobia</taxon>
        <taxon>Terriglobales</taxon>
        <taxon>Acidobacteriaceae</taxon>
        <taxon>Silvibacterium</taxon>
    </lineage>
</organism>
<feature type="signal peptide" evidence="1">
    <location>
        <begin position="1"/>
        <end position="20"/>
    </location>
</feature>
<protein>
    <submittedName>
        <fullName evidence="2">Uncharacterized protein</fullName>
    </submittedName>
</protein>
<evidence type="ECO:0000313" key="3">
    <source>
        <dbReference type="Proteomes" id="UP000290253"/>
    </source>
</evidence>
<keyword evidence="1" id="KW-0732">Signal</keyword>
<accession>A0A4V1NUX5</accession>
<proteinExistence type="predicted"/>